<dbReference type="EMBL" id="SPMZ01000019">
    <property type="protein sequence ID" value="NMQ19058.1"/>
    <property type="molecule type" value="Genomic_DNA"/>
</dbReference>
<evidence type="ECO:0000313" key="4">
    <source>
        <dbReference type="Proteomes" id="UP000760480"/>
    </source>
</evidence>
<keyword evidence="1" id="KW-0732">Signal</keyword>
<protein>
    <submittedName>
        <fullName evidence="3">DUF1311 domain-containing protein</fullName>
    </submittedName>
</protein>
<gene>
    <name evidence="3" type="ORF">E4P82_07470</name>
</gene>
<feature type="chain" id="PRO_5046876018" evidence="1">
    <location>
        <begin position="20"/>
        <end position="61"/>
    </location>
</feature>
<dbReference type="InterPro" id="IPR009739">
    <property type="entry name" value="LprI-like_N"/>
</dbReference>
<evidence type="ECO:0000259" key="2">
    <source>
        <dbReference type="Pfam" id="PF07007"/>
    </source>
</evidence>
<evidence type="ECO:0000313" key="3">
    <source>
        <dbReference type="EMBL" id="NMQ19058.1"/>
    </source>
</evidence>
<dbReference type="RefSeq" id="WP_169248311.1">
    <property type="nucleotide sequence ID" value="NZ_SPMZ01000019.1"/>
</dbReference>
<dbReference type="Proteomes" id="UP000760480">
    <property type="component" value="Unassembled WGS sequence"/>
</dbReference>
<proteinExistence type="predicted"/>
<feature type="signal peptide" evidence="1">
    <location>
        <begin position="1"/>
        <end position="19"/>
    </location>
</feature>
<evidence type="ECO:0000256" key="1">
    <source>
        <dbReference type="SAM" id="SignalP"/>
    </source>
</evidence>
<comment type="caution">
    <text evidence="3">The sequence shown here is derived from an EMBL/GenBank/DDBJ whole genome shotgun (WGS) entry which is preliminary data.</text>
</comment>
<dbReference type="Pfam" id="PF07007">
    <property type="entry name" value="LprI"/>
    <property type="match status" value="1"/>
</dbReference>
<feature type="domain" description="Lysozyme inhibitor LprI-like N-terminal" evidence="2">
    <location>
        <begin position="29"/>
        <end position="59"/>
    </location>
</feature>
<name>A0ABX1TI52_9GAMM</name>
<accession>A0ABX1TI52</accession>
<reference evidence="3 4" key="1">
    <citation type="submission" date="2019-03" db="EMBL/GenBank/DDBJ databases">
        <title>Metabolic reconstructions from genomes of highly enriched 'Candidatus Accumulibacter' and 'Candidatus Competibacter' bioreactor populations.</title>
        <authorList>
            <person name="Annavajhala M.K."/>
            <person name="Welles L."/>
            <person name="Abbas B."/>
            <person name="Sorokin D."/>
            <person name="Park H."/>
            <person name="Van Loosdrecht M."/>
            <person name="Chandran K."/>
        </authorList>
    </citation>
    <scope>NUCLEOTIDE SEQUENCE [LARGE SCALE GENOMIC DNA]</scope>
    <source>
        <strain evidence="3 4">SBR_G</strain>
    </source>
</reference>
<dbReference type="Gene3D" id="1.20.1270.180">
    <property type="match status" value="1"/>
</dbReference>
<keyword evidence="4" id="KW-1185">Reference proteome</keyword>
<sequence length="61" mass="6577">MPQQILIILIALAVTAASASDEIKCDPGGNQLEINACARDDFAKADSELNKTYQALIKKRS</sequence>
<organism evidence="3 4">
    <name type="scientific">Candidatus Competibacter phosphatis</name>
    <dbReference type="NCBI Taxonomy" id="221280"/>
    <lineage>
        <taxon>Bacteria</taxon>
        <taxon>Pseudomonadati</taxon>
        <taxon>Pseudomonadota</taxon>
        <taxon>Gammaproteobacteria</taxon>
        <taxon>Candidatus Competibacteraceae</taxon>
        <taxon>Candidatus Competibacter</taxon>
    </lineage>
</organism>